<dbReference type="Proteomes" id="UP000318704">
    <property type="component" value="Chromosome"/>
</dbReference>
<dbReference type="CDD" id="cd07247">
    <property type="entry name" value="SgaA_N_like"/>
    <property type="match status" value="1"/>
</dbReference>
<protein>
    <submittedName>
        <fullName evidence="2">Glyoxalase-like domain protein</fullName>
    </submittedName>
</protein>
<evidence type="ECO:0000313" key="3">
    <source>
        <dbReference type="Proteomes" id="UP000318704"/>
    </source>
</evidence>
<reference evidence="2 3" key="1">
    <citation type="submission" date="2019-03" db="EMBL/GenBank/DDBJ databases">
        <title>Deep-cultivation of Planctomycetes and their phenomic and genomic characterization uncovers novel biology.</title>
        <authorList>
            <person name="Wiegand S."/>
            <person name="Jogler M."/>
            <person name="Boedeker C."/>
            <person name="Pinto D."/>
            <person name="Vollmers J."/>
            <person name="Rivas-Marin E."/>
            <person name="Kohn T."/>
            <person name="Peeters S.H."/>
            <person name="Heuer A."/>
            <person name="Rast P."/>
            <person name="Oberbeckmann S."/>
            <person name="Bunk B."/>
            <person name="Jeske O."/>
            <person name="Meyerdierks A."/>
            <person name="Storesund J.E."/>
            <person name="Kallscheuer N."/>
            <person name="Luecker S."/>
            <person name="Lage O.M."/>
            <person name="Pohl T."/>
            <person name="Merkel B.J."/>
            <person name="Hornburger P."/>
            <person name="Mueller R.-W."/>
            <person name="Bruemmer F."/>
            <person name="Labrenz M."/>
            <person name="Spormann A.M."/>
            <person name="Op den Camp H."/>
            <person name="Overmann J."/>
            <person name="Amann R."/>
            <person name="Jetten M.S.M."/>
            <person name="Mascher T."/>
            <person name="Medema M.H."/>
            <person name="Devos D.P."/>
            <person name="Kaster A.-K."/>
            <person name="Ovreas L."/>
            <person name="Rohde M."/>
            <person name="Galperin M.Y."/>
            <person name="Jogler C."/>
        </authorList>
    </citation>
    <scope>NUCLEOTIDE SEQUENCE [LARGE SCALE GENOMIC DNA]</scope>
    <source>
        <strain evidence="2 3">V144</strain>
    </source>
</reference>
<dbReference type="Gene3D" id="3.10.180.10">
    <property type="entry name" value="2,3-Dihydroxybiphenyl 1,2-Dioxygenase, domain 1"/>
    <property type="match status" value="1"/>
</dbReference>
<evidence type="ECO:0000313" key="2">
    <source>
        <dbReference type="EMBL" id="QDT98350.1"/>
    </source>
</evidence>
<dbReference type="SUPFAM" id="SSF54593">
    <property type="entry name" value="Glyoxalase/Bleomycin resistance protein/Dihydroxybiphenyl dioxygenase"/>
    <property type="match status" value="1"/>
</dbReference>
<dbReference type="KEGG" id="gaw:V144x_38360"/>
<dbReference type="InterPro" id="IPR029068">
    <property type="entry name" value="Glyas_Bleomycin-R_OHBP_Dase"/>
</dbReference>
<gene>
    <name evidence="2" type="ORF">V144x_38360</name>
</gene>
<evidence type="ECO:0000259" key="1">
    <source>
        <dbReference type="Pfam" id="PF00903"/>
    </source>
</evidence>
<dbReference type="InterPro" id="IPR004360">
    <property type="entry name" value="Glyas_Fos-R_dOase_dom"/>
</dbReference>
<feature type="domain" description="Glyoxalase/fosfomycin resistance/dioxygenase" evidence="1">
    <location>
        <begin position="12"/>
        <end position="121"/>
    </location>
</feature>
<name>A0A517VZE9_9PLAN</name>
<sequence>MTDFNSTHNRAVWFDIPVADLDRAAAFYSAVLSVKVHCEQFNETRFGVLGHEQGNGGCLILDESAISADKGILVYMNVDHRIRDAVTQAEAKGGKVIEPIHSIGPHGFRALILDSEGNRLALHSNSDK</sequence>
<dbReference type="InterPro" id="IPR052164">
    <property type="entry name" value="Anthracycline_SecMetBiosynth"/>
</dbReference>
<dbReference type="EMBL" id="CP037920">
    <property type="protein sequence ID" value="QDT98350.1"/>
    <property type="molecule type" value="Genomic_DNA"/>
</dbReference>
<dbReference type="RefSeq" id="WP_144986932.1">
    <property type="nucleotide sequence ID" value="NZ_CP037920.1"/>
</dbReference>
<dbReference type="PANTHER" id="PTHR33993">
    <property type="entry name" value="GLYOXALASE-RELATED"/>
    <property type="match status" value="1"/>
</dbReference>
<proteinExistence type="predicted"/>
<dbReference type="PANTHER" id="PTHR33993:SF2">
    <property type="entry name" value="VOC DOMAIN-CONTAINING PROTEIN"/>
    <property type="match status" value="1"/>
</dbReference>
<dbReference type="Pfam" id="PF00903">
    <property type="entry name" value="Glyoxalase"/>
    <property type="match status" value="1"/>
</dbReference>
<dbReference type="AlphaFoldDB" id="A0A517VZE9"/>
<accession>A0A517VZE9</accession>
<organism evidence="2 3">
    <name type="scientific">Gimesia aquarii</name>
    <dbReference type="NCBI Taxonomy" id="2527964"/>
    <lineage>
        <taxon>Bacteria</taxon>
        <taxon>Pseudomonadati</taxon>
        <taxon>Planctomycetota</taxon>
        <taxon>Planctomycetia</taxon>
        <taxon>Planctomycetales</taxon>
        <taxon>Planctomycetaceae</taxon>
        <taxon>Gimesia</taxon>
    </lineage>
</organism>